<keyword evidence="1 2" id="KW-0175">Coiled coil</keyword>
<evidence type="ECO:0000256" key="1">
    <source>
        <dbReference type="ARBA" id="ARBA00023054"/>
    </source>
</evidence>
<feature type="coiled-coil region" evidence="2">
    <location>
        <begin position="65"/>
        <end position="124"/>
    </location>
</feature>
<dbReference type="InParanoid" id="A0A5N4AC37"/>
<dbReference type="PANTHER" id="PTHR32083">
    <property type="entry name" value="CILIA AND FLAGELLA-ASSOCIATED PROTEIN 58-RELATED"/>
    <property type="match status" value="1"/>
</dbReference>
<feature type="coiled-coil region" evidence="2">
    <location>
        <begin position="148"/>
        <end position="263"/>
    </location>
</feature>
<evidence type="ECO:0000313" key="4">
    <source>
        <dbReference type="Proteomes" id="UP000327044"/>
    </source>
</evidence>
<dbReference type="Gene3D" id="1.10.287.1490">
    <property type="match status" value="1"/>
</dbReference>
<protein>
    <submittedName>
        <fullName evidence="3">Uncharacterized protein</fullName>
    </submittedName>
</protein>
<feature type="coiled-coil region" evidence="2">
    <location>
        <begin position="557"/>
        <end position="710"/>
    </location>
</feature>
<dbReference type="AlphaFoldDB" id="A0A5N4AC37"/>
<accession>A0A5N4AC37</accession>
<evidence type="ECO:0000256" key="2">
    <source>
        <dbReference type="SAM" id="Coils"/>
    </source>
</evidence>
<name>A0A5N4AC37_PHOPY</name>
<dbReference type="Proteomes" id="UP000327044">
    <property type="component" value="Unassembled WGS sequence"/>
</dbReference>
<reference evidence="3 4" key="1">
    <citation type="journal article" date="2018" name="Elife">
        <title>Firefly genomes illuminate parallel origins of bioluminescence in beetles.</title>
        <authorList>
            <person name="Fallon T.R."/>
            <person name="Lower S.E."/>
            <person name="Chang C.H."/>
            <person name="Bessho-Uehara M."/>
            <person name="Martin G.J."/>
            <person name="Bewick A.J."/>
            <person name="Behringer M."/>
            <person name="Debat H.J."/>
            <person name="Wong I."/>
            <person name="Day J.C."/>
            <person name="Suvorov A."/>
            <person name="Silva C.J."/>
            <person name="Stanger-Hall K.F."/>
            <person name="Hall D.W."/>
            <person name="Schmitz R.J."/>
            <person name="Nelson D.R."/>
            <person name="Lewis S.M."/>
            <person name="Shigenobu S."/>
            <person name="Bybee S.M."/>
            <person name="Larracuente A.M."/>
            <person name="Oba Y."/>
            <person name="Weng J.K."/>
        </authorList>
    </citation>
    <scope>NUCLEOTIDE SEQUENCE [LARGE SCALE GENOMIC DNA]</scope>
    <source>
        <strain evidence="3">1611_PpyrPB1</strain>
        <tissue evidence="3">Whole body</tissue>
    </source>
</reference>
<organism evidence="3 4">
    <name type="scientific">Photinus pyralis</name>
    <name type="common">Common eastern firefly</name>
    <name type="synonym">Lampyris pyralis</name>
    <dbReference type="NCBI Taxonomy" id="7054"/>
    <lineage>
        <taxon>Eukaryota</taxon>
        <taxon>Metazoa</taxon>
        <taxon>Ecdysozoa</taxon>
        <taxon>Arthropoda</taxon>
        <taxon>Hexapoda</taxon>
        <taxon>Insecta</taxon>
        <taxon>Pterygota</taxon>
        <taxon>Neoptera</taxon>
        <taxon>Endopterygota</taxon>
        <taxon>Coleoptera</taxon>
        <taxon>Polyphaga</taxon>
        <taxon>Elateriformia</taxon>
        <taxon>Elateroidea</taxon>
        <taxon>Lampyridae</taxon>
        <taxon>Lampyrinae</taxon>
        <taxon>Photinus</taxon>
    </lineage>
</organism>
<sequence length="867" mass="100676">MITDTDCPGANGEGFHFDPKICEEIQGLDIINTFNTLYEAKLHDIDNLDRGDHLELKIRLQHDWIRDLNEQNQMLVKVVQQLERDTVVKVSALQESLHAVSSARNEAQMKITELVSQVKDLEVRLSEGPTPALFEEANFKLRLKNEELNSIQKKLGAAESSHVELKKKFRELEEENKTLKDTINQANNELEKFHQQANGYIYEKEEYKRKYREAQKNYTKLQGEHAVAKLSWETTRSANDGAIKALKNDNKALLDEILKIRRENELMIQAKNESIEAMHISLTGNNHQVISEYSLLDSEDESSLTVDIDGIIEAPQSTPEPERKSVKWDPEVHATESHYQNSIKNFQVTVGLCELPVRPENDLQMKRQSSNEGSTCPSSCVGIRLLQKLQTQRDEEKEKHKLEVDNLKKTILELENGLVSSKYDAGKGYDTLNGRFIESKHPCETFRQFMNVEYTANDLLICNEDHFQNLERELQEKYEILMAKNQRRISDVDSQNIQLKKKVSQLLKQVSLYENSKLLNEELTEHCQQGKCKGELIKLKDKLIVIRELLHQKVDQHTRLETEYQEQNELLSEARRTLLENKAQYENEVSVLQSTVAELKEQLTVAEEACEKLREDYKFSQTRVEEYTQLYENLKEKLQSAQSDVTNLNTSIGQLQADGSDLKKELQMKNEEITKVKVQMNRLNAGEQQVLTLQAELENVFKQLNLLKAKNEALYMELCEVKQAAATYSHRNKSNEFRVNQYFREIQLLQKIRTELVAKNQACVEEIDYFRSAYSELYKKYETVLREIETLRHQTRLRGGCHAISDEIVHFQHGIDDEANDCYSIDNEDMLPNFWIEKVNNMTEELETSSEYWESKLSDHCLLTKDQ</sequence>
<gene>
    <name evidence="3" type="ORF">PPYR_11715</name>
</gene>
<feature type="coiled-coil region" evidence="2">
    <location>
        <begin position="386"/>
        <end position="417"/>
    </location>
</feature>
<dbReference type="OrthoDB" id="6350415at2759"/>
<dbReference type="EMBL" id="VVIM01000008">
    <property type="protein sequence ID" value="KAB0794876.1"/>
    <property type="molecule type" value="Genomic_DNA"/>
</dbReference>
<comment type="caution">
    <text evidence="3">The sequence shown here is derived from an EMBL/GenBank/DDBJ whole genome shotgun (WGS) entry which is preliminary data.</text>
</comment>
<evidence type="ECO:0000313" key="3">
    <source>
        <dbReference type="EMBL" id="KAB0794876.1"/>
    </source>
</evidence>
<proteinExistence type="predicted"/>
<keyword evidence="4" id="KW-1185">Reference proteome</keyword>